<dbReference type="RefSeq" id="WP_014984947.1">
    <property type="nucleotide sequence ID" value="NC_018681.1"/>
</dbReference>
<dbReference type="KEGG" id="nbr:O3I_020665"/>
<sequence length="562" mass="61654">MTELAERVERLAQEFAESGATSGTLRMHHSQWSNGIDPSYVVGTDRVHGVTGRRELAHAVRSELGVGMDGVVEMRLRLAGDSYEFQYQCTPGSSEHYWDAVRRLVFDPDYRYPGHQQPIAAADTVPDDRRTDPAVLATVRELVREYIDAYTAAHSRAPELAAGMAEGDIAAAEARIGRRLPEDLRALYRLVGYDHDDRGVLGISRLSPLSDVAASHLSDNPTVMGLSADSRSVGDDSLFTGDRVVLEGWPHSTIQRISRSAGWVFIGTSDRNAHAVDLDPGPAGRRGQLIEVGLGYESATRWAESVTEALQKSIESQRAQENFDSLYDTAQPAHTRRLHDPAETIEDLPDKFAVQKLDLRSRDSFDAAELAALPLLRRLRIDGIRTLNLAVPQDIPLESLSASAPHIDLEPLSGHPVLWDVHLAGAQHPVRIAPLAALKNLQRLDISEIDIADPEIIAELADLRVLVANLRQWRRLRELDAVPANLAAAELAGDASFAEEAAWAGTFGAECAELPVIRGTLTEIRVRPQPEPDDSEARIADVVADVPWNLLLQLRREPESGA</sequence>
<dbReference type="Pfam" id="PF09346">
    <property type="entry name" value="SMI1_KNR4"/>
    <property type="match status" value="1"/>
</dbReference>
<feature type="domain" description="Knr4/Smi1-like" evidence="1">
    <location>
        <begin position="163"/>
        <end position="312"/>
    </location>
</feature>
<dbReference type="Gene3D" id="3.80.10.10">
    <property type="entry name" value="Ribonuclease Inhibitor"/>
    <property type="match status" value="1"/>
</dbReference>
<gene>
    <name evidence="2" type="ORF">O3I_020665</name>
</gene>
<accession>K0EX85</accession>
<dbReference type="EMBL" id="CP003876">
    <property type="protein sequence ID" value="AFU02092.1"/>
    <property type="molecule type" value="Genomic_DNA"/>
</dbReference>
<dbReference type="InterPro" id="IPR037883">
    <property type="entry name" value="Knr4/Smi1-like_sf"/>
</dbReference>
<organism evidence="2 3">
    <name type="scientific">Nocardia brasiliensis (strain ATCC 700358 / HUJEG-1)</name>
    <dbReference type="NCBI Taxonomy" id="1133849"/>
    <lineage>
        <taxon>Bacteria</taxon>
        <taxon>Bacillati</taxon>
        <taxon>Actinomycetota</taxon>
        <taxon>Actinomycetes</taxon>
        <taxon>Mycobacteriales</taxon>
        <taxon>Nocardiaceae</taxon>
        <taxon>Nocardia</taxon>
    </lineage>
</organism>
<evidence type="ECO:0000313" key="2">
    <source>
        <dbReference type="EMBL" id="AFU02092.1"/>
    </source>
</evidence>
<dbReference type="HOGENOM" id="CLU_506124_0_0_11"/>
<proteinExistence type="predicted"/>
<protein>
    <recommendedName>
        <fullName evidence="1">Knr4/Smi1-like domain-containing protein</fullName>
    </recommendedName>
</protein>
<dbReference type="InterPro" id="IPR032675">
    <property type="entry name" value="LRR_dom_sf"/>
</dbReference>
<keyword evidence="3" id="KW-1185">Reference proteome</keyword>
<dbReference type="SMART" id="SM00860">
    <property type="entry name" value="SMI1_KNR4"/>
    <property type="match status" value="1"/>
</dbReference>
<dbReference type="InterPro" id="IPR018958">
    <property type="entry name" value="Knr4/Smi1-like_dom"/>
</dbReference>
<dbReference type="SUPFAM" id="SSF160631">
    <property type="entry name" value="SMI1/KNR4-like"/>
    <property type="match status" value="1"/>
</dbReference>
<dbReference type="Proteomes" id="UP000006304">
    <property type="component" value="Chromosome"/>
</dbReference>
<evidence type="ECO:0000313" key="3">
    <source>
        <dbReference type="Proteomes" id="UP000006304"/>
    </source>
</evidence>
<evidence type="ECO:0000259" key="1">
    <source>
        <dbReference type="SMART" id="SM00860"/>
    </source>
</evidence>
<name>K0EX85_NOCB7</name>
<dbReference type="eggNOG" id="COG4282">
    <property type="taxonomic scope" value="Bacteria"/>
</dbReference>
<dbReference type="AlphaFoldDB" id="K0EX85"/>
<reference evidence="2 3" key="1">
    <citation type="journal article" date="2012" name="J. Bacteriol.">
        <title>Complete genome sequence of Nocardia brasiliensis HUJEG-1.</title>
        <authorList>
            <person name="Vera-Cabrera L."/>
            <person name="Ortiz-Lopez R."/>
            <person name="Elizondo-Gonzalez R."/>
            <person name="Perez-Maya A.A."/>
            <person name="Ocampo-Candiani J."/>
        </authorList>
    </citation>
    <scope>NUCLEOTIDE SEQUENCE [LARGE SCALE GENOMIC DNA]</scope>
    <source>
        <strain evidence="3">ATCC 700358</strain>
    </source>
</reference>